<evidence type="ECO:0000313" key="11">
    <source>
        <dbReference type="EMBL" id="CAJ0932419.1"/>
    </source>
</evidence>
<dbReference type="InterPro" id="IPR041373">
    <property type="entry name" value="RT_RNaseH"/>
</dbReference>
<keyword evidence="3" id="KW-0548">Nucleotidyltransferase</keyword>
<sequence length="1625" mass="184378">MEPLAAAIRNNPNVLGPTGLGEQYKDTGVAMDIKGDPALSNIDAFFLALGLLYDEPNSVDEAEKNLLALCQGQDEIEVYCQKFRKWSVLTQWNEGAALNLMDLEYARRCGFFLEPLQCPIPLRGIDATPLAKNKPQYWTQLTMCMAPAHQEVIRFLVLHNLHDVVVLGLPWLQVHNPVLDWKSMSVSSWGCQGVHGDVPFLTISSSTPSEVPEFLSDYRDLFDEPKSDTLPPHRDCDCAINLIPGSKFPKGRLFNLSVPEHAAMRSYVKESLEKGHIRPSSSPLGAGFFFVAKKDGSLRPCIDYRLLNKITVKFQYPLPLLSDLFARIKGASWFTKIDLRGAYNLVRIKRGDEWKTAFNTPEGHFEYLVMPFGLANAPSVFQSFMHDIFREYLDKFLIVYLDDILIFSDDWESHVKQVRTVFQVLRANSLFVKGSKCLFGVQKVSFLGFIFSPSTIEMDPVKVQAIHNWTQPTSLKSLQKFLGFANFYRRFICNFSSIAKPLTDLTKKGADVVNWSSAAVEAFQELKRRFSSAPVLCQLDVLLPFQVEVDASEIGAGAVLSQRSSVCSVMKPCAFFSRKFSPAERNYDVGNRELLAMKWAFEEWRHWLEGAKHRVVVLTDHKNLTYLESAKRLNPSQARWSLFFARFDFVISYLPGSKNVKADALSRSFVPDSLGVSEPAGILKEGVIVSAISPDLRRVLQKFQANKPDRCPAEKLFVPDRWTNKVISEVHCSVLAGHPGIFACQFVFLLLAGSSGTQRVYLRAVSSTAISESEGKIASIEEQLSTLLPAADWSSLKAKTDKVIEQHRKFLQERKRSKFQRDSEDYSQNRVYRWNDSAPSGTRQGNSGPRRQGSYSTDSDSSSNSFSQNRFLSKRPTPRPNTRHRGDRYGGPPGNTDRMTTRSQDLQHFFRNLRLKTHFGLLQNPSHNRVPTSAGDHISYISIVNLGLRNTSSFNPPHNYHATEAYIELIQKDIDRIFEQHQTGNLPTYNNISSVEKQALNSLRNNKSITIKPADKGGAIVVQNTTDYISEIHRQLSDGTTYKQISFDPTSTIKTRISAILHKYQSLKVIDSKTATFLTNSYPVTPVIHTLPKIHKSLTYPPGRPIVASTDSILAPISIYLEKILTPLTRTMRSFILDTGHFLQILRQFSPTPTGSILVTFDVCSLYTSIKHDLGLQAVADLLLQCNFTNDSRQFCLELLSLILHNNFFLFGDQYYLQTQGTAMGANVAPAYANIYMDNYENAYVYNNTLFRTYSRCWLRFIDDIFCLWTGPHDTLLRFTEYLNSIRPELQFTLNSSPMQISFLDTLVIQEPNGSLVMDIFSKPTDSNSLLHYHSCHPISTKQSLPRSQFKRVTRIVSKPSLLPERLDEMSQKFMARDYPVNLLNKEKMLATNSSSSPNSQPKPERVPFVHSHHPVMPVVYDVIRKHWPLLKQAYPHIQAFSTPPLLCKRRPNNIRDKVVRADIGSFTRVPRQTFLSTERNGTFPCLRCACCSNVIKSGTITHPHSGKQFRINGFFTCDSNNVIYVIKCPCGLLYVGETTQHIRDRIASHKSTIRCKKTWLPLPYHFVSANHSIAQLRFQVLEQVDRPRRGGNHIKQLREREAHWIYTLQTLTPKGLNRELDLVC</sequence>
<keyword evidence="12" id="KW-1185">Reference proteome</keyword>
<evidence type="ECO:0000256" key="5">
    <source>
        <dbReference type="ARBA" id="ARBA00022759"/>
    </source>
</evidence>
<evidence type="ECO:0000256" key="8">
    <source>
        <dbReference type="SAM" id="MobiDB-lite"/>
    </source>
</evidence>
<evidence type="ECO:0000256" key="3">
    <source>
        <dbReference type="ARBA" id="ARBA00022695"/>
    </source>
</evidence>
<dbReference type="InterPro" id="IPR021109">
    <property type="entry name" value="Peptidase_aspartic_dom_sf"/>
</dbReference>
<protein>
    <recommendedName>
        <fullName evidence="13">Reverse transcriptase</fullName>
    </recommendedName>
</protein>
<feature type="domain" description="GIY-YIG" evidence="9">
    <location>
        <begin position="1520"/>
        <end position="1615"/>
    </location>
</feature>
<dbReference type="CDD" id="cd00303">
    <property type="entry name" value="retropepsin_like"/>
    <property type="match status" value="1"/>
</dbReference>
<dbReference type="PANTHER" id="PTHR21301">
    <property type="entry name" value="REVERSE TRANSCRIPTASE"/>
    <property type="match status" value="1"/>
</dbReference>
<accession>A0ABN9L3L2</accession>
<dbReference type="PANTHER" id="PTHR21301:SF12">
    <property type="match status" value="1"/>
</dbReference>
<evidence type="ECO:0000256" key="6">
    <source>
        <dbReference type="ARBA" id="ARBA00022801"/>
    </source>
</evidence>
<dbReference type="Pfam" id="PF17917">
    <property type="entry name" value="RT_RNaseH"/>
    <property type="match status" value="1"/>
</dbReference>
<dbReference type="PROSITE" id="PS50878">
    <property type="entry name" value="RT_POL"/>
    <property type="match status" value="2"/>
</dbReference>
<dbReference type="EMBL" id="CAUEEQ010008474">
    <property type="protein sequence ID" value="CAJ0932419.1"/>
    <property type="molecule type" value="Genomic_DNA"/>
</dbReference>
<evidence type="ECO:0000256" key="7">
    <source>
        <dbReference type="ARBA" id="ARBA00022918"/>
    </source>
</evidence>
<dbReference type="CDD" id="cd01647">
    <property type="entry name" value="RT_LTR"/>
    <property type="match status" value="1"/>
</dbReference>
<dbReference type="Gene3D" id="3.30.70.270">
    <property type="match status" value="2"/>
</dbReference>
<dbReference type="Pfam" id="PF00078">
    <property type="entry name" value="RVT_1"/>
    <property type="match status" value="1"/>
</dbReference>
<name>A0ABN9L3L2_9NEOB</name>
<comment type="caution">
    <text evidence="11">The sequence shown here is derived from an EMBL/GenBank/DDBJ whole genome shotgun (WGS) entry which is preliminary data.</text>
</comment>
<dbReference type="Gene3D" id="3.40.1440.10">
    <property type="entry name" value="GIY-YIG endonuclease"/>
    <property type="match status" value="1"/>
</dbReference>
<dbReference type="Pfam" id="PF26215">
    <property type="entry name" value="HTH_animal"/>
    <property type="match status" value="1"/>
</dbReference>
<evidence type="ECO:0000256" key="2">
    <source>
        <dbReference type="ARBA" id="ARBA00022679"/>
    </source>
</evidence>
<dbReference type="CDD" id="cd09274">
    <property type="entry name" value="RNase_HI_RT_Ty3"/>
    <property type="match status" value="1"/>
</dbReference>
<evidence type="ECO:0000259" key="10">
    <source>
        <dbReference type="PROSITE" id="PS50878"/>
    </source>
</evidence>
<feature type="region of interest" description="Disordered" evidence="8">
    <location>
        <begin position="830"/>
        <end position="900"/>
    </location>
</feature>
<feature type="domain" description="Reverse transcriptase" evidence="10">
    <location>
        <begin position="272"/>
        <end position="451"/>
    </location>
</feature>
<dbReference type="InterPro" id="IPR000305">
    <property type="entry name" value="GIY-YIG_endonuc"/>
</dbReference>
<comment type="similarity">
    <text evidence="1">Belongs to the beta type-B retroviral polymerase family. HERV class-II K(HML-2) pol subfamily.</text>
</comment>
<keyword evidence="7" id="KW-0695">RNA-directed DNA polymerase</keyword>
<feature type="compositionally biased region" description="Basic residues" evidence="8">
    <location>
        <begin position="872"/>
        <end position="886"/>
    </location>
</feature>
<dbReference type="PROSITE" id="PS50164">
    <property type="entry name" value="GIY_YIG"/>
    <property type="match status" value="1"/>
</dbReference>
<dbReference type="InterPro" id="IPR058912">
    <property type="entry name" value="HTH_animal"/>
</dbReference>
<feature type="compositionally biased region" description="Low complexity" evidence="8">
    <location>
        <begin position="851"/>
        <end position="871"/>
    </location>
</feature>
<evidence type="ECO:0000313" key="12">
    <source>
        <dbReference type="Proteomes" id="UP001176940"/>
    </source>
</evidence>
<keyword evidence="6" id="KW-0378">Hydrolase</keyword>
<dbReference type="SUPFAM" id="SSF56672">
    <property type="entry name" value="DNA/RNA polymerases"/>
    <property type="match status" value="1"/>
</dbReference>
<evidence type="ECO:0008006" key="13">
    <source>
        <dbReference type="Google" id="ProtNLM"/>
    </source>
</evidence>
<dbReference type="InterPro" id="IPR043502">
    <property type="entry name" value="DNA/RNA_pol_sf"/>
</dbReference>
<dbReference type="InterPro" id="IPR000477">
    <property type="entry name" value="RT_dom"/>
</dbReference>
<dbReference type="InterPro" id="IPR043128">
    <property type="entry name" value="Rev_trsase/Diguanyl_cyclase"/>
</dbReference>
<organism evidence="11 12">
    <name type="scientific">Ranitomeya imitator</name>
    <name type="common">mimic poison frog</name>
    <dbReference type="NCBI Taxonomy" id="111125"/>
    <lineage>
        <taxon>Eukaryota</taxon>
        <taxon>Metazoa</taxon>
        <taxon>Chordata</taxon>
        <taxon>Craniata</taxon>
        <taxon>Vertebrata</taxon>
        <taxon>Euteleostomi</taxon>
        <taxon>Amphibia</taxon>
        <taxon>Batrachia</taxon>
        <taxon>Anura</taxon>
        <taxon>Neobatrachia</taxon>
        <taxon>Hyloidea</taxon>
        <taxon>Dendrobatidae</taxon>
        <taxon>Dendrobatinae</taxon>
        <taxon>Ranitomeya</taxon>
    </lineage>
</organism>
<dbReference type="InterPro" id="IPR035901">
    <property type="entry name" value="GIY-YIG_endonuc_sf"/>
</dbReference>
<keyword evidence="4" id="KW-0540">Nuclease</keyword>
<dbReference type="Gene3D" id="3.10.10.10">
    <property type="entry name" value="HIV Type 1 Reverse Transcriptase, subunit A, domain 1"/>
    <property type="match status" value="1"/>
</dbReference>
<feature type="compositionally biased region" description="Polar residues" evidence="8">
    <location>
        <begin position="837"/>
        <end position="849"/>
    </location>
</feature>
<gene>
    <name evidence="11" type="ORF">RIMI_LOCUS5065999</name>
</gene>
<dbReference type="Proteomes" id="UP001176940">
    <property type="component" value="Unassembled WGS sequence"/>
</dbReference>
<keyword evidence="2" id="KW-0808">Transferase</keyword>
<dbReference type="CDD" id="cd10442">
    <property type="entry name" value="GIY-YIG_PLEs"/>
    <property type="match status" value="1"/>
</dbReference>
<evidence type="ECO:0000256" key="1">
    <source>
        <dbReference type="ARBA" id="ARBA00010879"/>
    </source>
</evidence>
<proteinExistence type="inferred from homology"/>
<keyword evidence="5" id="KW-0255">Endonuclease</keyword>
<reference evidence="11" key="1">
    <citation type="submission" date="2023-07" db="EMBL/GenBank/DDBJ databases">
        <authorList>
            <person name="Stuckert A."/>
        </authorList>
    </citation>
    <scope>NUCLEOTIDE SEQUENCE</scope>
</reference>
<dbReference type="Gene3D" id="2.40.70.10">
    <property type="entry name" value="Acid Proteases"/>
    <property type="match status" value="1"/>
</dbReference>
<evidence type="ECO:0000259" key="9">
    <source>
        <dbReference type="PROSITE" id="PS50164"/>
    </source>
</evidence>
<feature type="domain" description="Reverse transcriptase" evidence="10">
    <location>
        <begin position="1072"/>
        <end position="1320"/>
    </location>
</feature>
<evidence type="ECO:0000256" key="4">
    <source>
        <dbReference type="ARBA" id="ARBA00022722"/>
    </source>
</evidence>